<dbReference type="GO" id="GO:0016829">
    <property type="term" value="F:lyase activity"/>
    <property type="evidence" value="ECO:0007669"/>
    <property type="project" value="UniProtKB-KW"/>
</dbReference>
<evidence type="ECO:0000259" key="3">
    <source>
        <dbReference type="SMART" id="SM00998"/>
    </source>
</evidence>
<evidence type="ECO:0000256" key="2">
    <source>
        <dbReference type="ARBA" id="ARBA00034772"/>
    </source>
</evidence>
<reference evidence="4 5" key="1">
    <citation type="submission" date="2020-03" db="EMBL/GenBank/DDBJ databases">
        <title>Whole genome shotgun sequence of Phytohabitans houttuyneae NBRC 108639.</title>
        <authorList>
            <person name="Komaki H."/>
            <person name="Tamura T."/>
        </authorList>
    </citation>
    <scope>NUCLEOTIDE SEQUENCE [LARGE SCALE GENOMIC DNA]</scope>
    <source>
        <strain evidence="4 5">NBRC 108639</strain>
    </source>
</reference>
<dbReference type="InterPro" id="IPR019468">
    <property type="entry name" value="AdenyloSucc_lyase_C"/>
</dbReference>
<keyword evidence="1" id="KW-0456">Lyase</keyword>
<dbReference type="RefSeq" id="WP_173055725.1">
    <property type="nucleotide sequence ID" value="NZ_BAABGO010000006.1"/>
</dbReference>
<dbReference type="EMBL" id="BLPF01000001">
    <property type="protein sequence ID" value="GFJ78007.1"/>
    <property type="molecule type" value="Genomic_DNA"/>
</dbReference>
<dbReference type="AlphaFoldDB" id="A0A6V8K8D3"/>
<dbReference type="PANTHER" id="PTHR43172">
    <property type="entry name" value="ADENYLOSUCCINATE LYASE"/>
    <property type="match status" value="1"/>
</dbReference>
<comment type="similarity">
    <text evidence="2">Belongs to the class-II fumarase/aspartase family.</text>
</comment>
<dbReference type="Proteomes" id="UP000482800">
    <property type="component" value="Unassembled WGS sequence"/>
</dbReference>
<dbReference type="Pfam" id="PF10397">
    <property type="entry name" value="ADSL_C"/>
    <property type="match status" value="1"/>
</dbReference>
<reference evidence="4 5" key="2">
    <citation type="submission" date="2020-03" db="EMBL/GenBank/DDBJ databases">
        <authorList>
            <person name="Ichikawa N."/>
            <person name="Kimura A."/>
            <person name="Kitahashi Y."/>
            <person name="Uohara A."/>
        </authorList>
    </citation>
    <scope>NUCLEOTIDE SEQUENCE [LARGE SCALE GENOMIC DNA]</scope>
    <source>
        <strain evidence="4 5">NBRC 108639</strain>
    </source>
</reference>
<gene>
    <name evidence="4" type="ORF">Phou_021870</name>
</gene>
<dbReference type="SMART" id="SM00998">
    <property type="entry name" value="ADSL_C"/>
    <property type="match status" value="1"/>
</dbReference>
<dbReference type="Gene3D" id="1.20.200.10">
    <property type="entry name" value="Fumarase/aspartase (Central domain)"/>
    <property type="match status" value="1"/>
</dbReference>
<keyword evidence="4" id="KW-0413">Isomerase</keyword>
<feature type="domain" description="Adenylosuccinate lyase C-terminal" evidence="3">
    <location>
        <begin position="355"/>
        <end position="424"/>
    </location>
</feature>
<dbReference type="Pfam" id="PF00206">
    <property type="entry name" value="Lyase_1"/>
    <property type="match status" value="1"/>
</dbReference>
<proteinExistence type="inferred from homology"/>
<dbReference type="InterPro" id="IPR000362">
    <property type="entry name" value="Fumarate_lyase_fam"/>
</dbReference>
<dbReference type="GO" id="GO:0016853">
    <property type="term" value="F:isomerase activity"/>
    <property type="evidence" value="ECO:0007669"/>
    <property type="project" value="UniProtKB-KW"/>
</dbReference>
<evidence type="ECO:0000256" key="1">
    <source>
        <dbReference type="ARBA" id="ARBA00023239"/>
    </source>
</evidence>
<dbReference type="PROSITE" id="PS00163">
    <property type="entry name" value="FUMARATE_LYASES"/>
    <property type="match status" value="1"/>
</dbReference>
<name>A0A6V8K8D3_9ACTN</name>
<evidence type="ECO:0000313" key="4">
    <source>
        <dbReference type="EMBL" id="GFJ78007.1"/>
    </source>
</evidence>
<dbReference type="InterPro" id="IPR020557">
    <property type="entry name" value="Fumarate_lyase_CS"/>
</dbReference>
<dbReference type="SUPFAM" id="SSF48557">
    <property type="entry name" value="L-aspartase-like"/>
    <property type="match status" value="1"/>
</dbReference>
<dbReference type="InterPro" id="IPR008948">
    <property type="entry name" value="L-Aspartase-like"/>
</dbReference>
<dbReference type="Gene3D" id="1.10.40.30">
    <property type="entry name" value="Fumarase/aspartase (C-terminal domain)"/>
    <property type="match status" value="1"/>
</dbReference>
<organism evidence="4 5">
    <name type="scientific">Phytohabitans houttuyneae</name>
    <dbReference type="NCBI Taxonomy" id="1076126"/>
    <lineage>
        <taxon>Bacteria</taxon>
        <taxon>Bacillati</taxon>
        <taxon>Actinomycetota</taxon>
        <taxon>Actinomycetes</taxon>
        <taxon>Micromonosporales</taxon>
        <taxon>Micromonosporaceae</taxon>
    </lineage>
</organism>
<dbReference type="PANTHER" id="PTHR43172:SF2">
    <property type="entry name" value="ADENYLOSUCCINATE LYASE C-TERMINAL DOMAIN-CONTAINING PROTEIN"/>
    <property type="match status" value="1"/>
</dbReference>
<dbReference type="PRINTS" id="PR00149">
    <property type="entry name" value="FUMRATELYASE"/>
</dbReference>
<protein>
    <submittedName>
        <fullName evidence="4">3-carboxy-cis,cis-muconate cycloisomerase</fullName>
    </submittedName>
</protein>
<accession>A0A6V8K8D3</accession>
<comment type="caution">
    <text evidence="4">The sequence shown here is derived from an EMBL/GenBank/DDBJ whole genome shotgun (WGS) entry which is preliminary data.</text>
</comment>
<sequence>MRQSSSRSDPPGLFDGVLAAGPVREATGDQAWLRAMLEVEAALAAAGGAPPEAVEQIKAADLDVSALGAAAAESGNPVVPLVRALRAAVSPASAHHVHRGATSQDILDSAAMLIARQALGLIVADLSTAASAAAGLAQAHRDTPVAARTLMQQALPTTFGLVAAGWMDALDGAADRLAALRDTGLAVQLGGAAGTLAAFGSPSIVERVAALLGLPAPALPWHADRTRVADLAGALGTACGVVGKVAGDVVLYAQTEVGELAEGQPGGSSSMPHKQNPVAAISARACAAQAPGLVATLLGSMGHEHQRAAGAWHAEWAPLTGLLRSAGSAAHWLARCLAHLRADPARMRANLDLTGGALLAERVSAALAPKLGASQAHDLVREAVASGRPLAEALSGHVEAAELAALLDPASYLGAAPALTDRALKRHGQRQ</sequence>
<evidence type="ECO:0000313" key="5">
    <source>
        <dbReference type="Proteomes" id="UP000482800"/>
    </source>
</evidence>
<keyword evidence="5" id="KW-1185">Reference proteome</keyword>
<dbReference type="InterPro" id="IPR022761">
    <property type="entry name" value="Fumarate_lyase_N"/>
</dbReference>